<keyword evidence="3" id="KW-1185">Reference proteome</keyword>
<sequence>MLTTASCSKDQNRSLNPYESGGSPQSRYDTGYERDDEHIRTQCNRFGKVPVHKPISDVFGNLSEAGCPGIHVELRCYCSQDSTYSRVEEDDTREGIASSIIQAARDANVQSYSVRNMDCPPDAFVETLKSWSLSLKSVELDELTTPCWQDEISGRQPRPARADTLRAFKSCQVPEHFKLEDPAVEDDEGQGFYLDLTPRPDGFQSPRRISLHGTGDITKIVTCRAVVGAWKELVRR</sequence>
<reference evidence="2 3" key="2">
    <citation type="journal article" date="2012" name="PLoS Pathog.">
        <title>Diverse lifestyles and strategies of plant pathogenesis encoded in the genomes of eighteen Dothideomycetes fungi.</title>
        <authorList>
            <person name="Ohm R.A."/>
            <person name="Feau N."/>
            <person name="Henrissat B."/>
            <person name="Schoch C.L."/>
            <person name="Horwitz B.A."/>
            <person name="Barry K.W."/>
            <person name="Condon B.J."/>
            <person name="Copeland A.C."/>
            <person name="Dhillon B."/>
            <person name="Glaser F."/>
            <person name="Hesse C.N."/>
            <person name="Kosti I."/>
            <person name="LaButti K."/>
            <person name="Lindquist E.A."/>
            <person name="Lucas S."/>
            <person name="Salamov A.A."/>
            <person name="Bradshaw R.E."/>
            <person name="Ciuffetti L."/>
            <person name="Hamelin R.C."/>
            <person name="Kema G.H.J."/>
            <person name="Lawrence C."/>
            <person name="Scott J.A."/>
            <person name="Spatafora J.W."/>
            <person name="Turgeon B.G."/>
            <person name="de Wit P.J.G.M."/>
            <person name="Zhong S."/>
            <person name="Goodwin S.B."/>
            <person name="Grigoriev I.V."/>
        </authorList>
    </citation>
    <scope>NUCLEOTIDE SEQUENCE [LARGE SCALE GENOMIC DNA]</scope>
    <source>
        <strain evidence="3">NZE10 / CBS 128990</strain>
    </source>
</reference>
<protein>
    <submittedName>
        <fullName evidence="2">Uncharacterized protein</fullName>
    </submittedName>
</protein>
<proteinExistence type="predicted"/>
<dbReference type="AlphaFoldDB" id="N1PCD6"/>
<reference evidence="3" key="1">
    <citation type="journal article" date="2012" name="PLoS Genet.">
        <title>The genomes of the fungal plant pathogens Cladosporium fulvum and Dothistroma septosporum reveal adaptation to different hosts and lifestyles but also signatures of common ancestry.</title>
        <authorList>
            <person name="de Wit P.J.G.M."/>
            <person name="van der Burgt A."/>
            <person name="Oekmen B."/>
            <person name="Stergiopoulos I."/>
            <person name="Abd-Elsalam K.A."/>
            <person name="Aerts A.L."/>
            <person name="Bahkali A.H."/>
            <person name="Beenen H.G."/>
            <person name="Chettri P."/>
            <person name="Cox M.P."/>
            <person name="Datema E."/>
            <person name="de Vries R.P."/>
            <person name="Dhillon B."/>
            <person name="Ganley A.R."/>
            <person name="Griffiths S.A."/>
            <person name="Guo Y."/>
            <person name="Hamelin R.C."/>
            <person name="Henrissat B."/>
            <person name="Kabir M.S."/>
            <person name="Jashni M.K."/>
            <person name="Kema G."/>
            <person name="Klaubauf S."/>
            <person name="Lapidus A."/>
            <person name="Levasseur A."/>
            <person name="Lindquist E."/>
            <person name="Mehrabi R."/>
            <person name="Ohm R.A."/>
            <person name="Owen T.J."/>
            <person name="Salamov A."/>
            <person name="Schwelm A."/>
            <person name="Schijlen E."/>
            <person name="Sun H."/>
            <person name="van den Burg H.A."/>
            <person name="van Ham R.C.H.J."/>
            <person name="Zhang S."/>
            <person name="Goodwin S.B."/>
            <person name="Grigoriev I.V."/>
            <person name="Collemare J."/>
            <person name="Bradshaw R.E."/>
        </authorList>
    </citation>
    <scope>NUCLEOTIDE SEQUENCE [LARGE SCALE GENOMIC DNA]</scope>
    <source>
        <strain evidence="3">NZE10 / CBS 128990</strain>
    </source>
</reference>
<evidence type="ECO:0000313" key="2">
    <source>
        <dbReference type="EMBL" id="EME40128.1"/>
    </source>
</evidence>
<accession>N1PCD6</accession>
<feature type="region of interest" description="Disordered" evidence="1">
    <location>
        <begin position="1"/>
        <end position="31"/>
    </location>
</feature>
<dbReference type="Proteomes" id="UP000016933">
    <property type="component" value="Unassembled WGS sequence"/>
</dbReference>
<organism evidence="2 3">
    <name type="scientific">Dothistroma septosporum (strain NZE10 / CBS 128990)</name>
    <name type="common">Red band needle blight fungus</name>
    <name type="synonym">Mycosphaerella pini</name>
    <dbReference type="NCBI Taxonomy" id="675120"/>
    <lineage>
        <taxon>Eukaryota</taxon>
        <taxon>Fungi</taxon>
        <taxon>Dikarya</taxon>
        <taxon>Ascomycota</taxon>
        <taxon>Pezizomycotina</taxon>
        <taxon>Dothideomycetes</taxon>
        <taxon>Dothideomycetidae</taxon>
        <taxon>Mycosphaerellales</taxon>
        <taxon>Mycosphaerellaceae</taxon>
        <taxon>Dothistroma</taxon>
    </lineage>
</organism>
<evidence type="ECO:0000313" key="3">
    <source>
        <dbReference type="Proteomes" id="UP000016933"/>
    </source>
</evidence>
<dbReference type="HOGENOM" id="CLU_1175405_0_0_1"/>
<feature type="compositionally biased region" description="Polar residues" evidence="1">
    <location>
        <begin position="1"/>
        <end position="28"/>
    </location>
</feature>
<name>N1PCD6_DOTSN</name>
<evidence type="ECO:0000256" key="1">
    <source>
        <dbReference type="SAM" id="MobiDB-lite"/>
    </source>
</evidence>
<dbReference type="EMBL" id="KB446544">
    <property type="protein sequence ID" value="EME40128.1"/>
    <property type="molecule type" value="Genomic_DNA"/>
</dbReference>
<gene>
    <name evidence="2" type="ORF">DOTSEDRAFT_38126</name>
</gene>